<feature type="region of interest" description="Disordered" evidence="9">
    <location>
        <begin position="52"/>
        <end position="123"/>
    </location>
</feature>
<dbReference type="NCBIfam" id="NF009118">
    <property type="entry name" value="PRK12469.1"/>
    <property type="match status" value="1"/>
</dbReference>
<evidence type="ECO:0000256" key="8">
    <source>
        <dbReference type="ARBA" id="ARBA00023163"/>
    </source>
</evidence>
<dbReference type="EMBL" id="LAZR01000223">
    <property type="protein sequence ID" value="KKN80913.1"/>
    <property type="molecule type" value="Genomic_DNA"/>
</dbReference>
<feature type="domain" description="RNA polymerase sigma factor 54 core-binding" evidence="11">
    <location>
        <begin position="134"/>
        <end position="320"/>
    </location>
</feature>
<keyword evidence="2" id="KW-0240">DNA-directed RNA polymerase</keyword>
<dbReference type="PROSITE" id="PS00718">
    <property type="entry name" value="SIGMA54_2"/>
    <property type="match status" value="1"/>
</dbReference>
<dbReference type="GO" id="GO:0016779">
    <property type="term" value="F:nucleotidyltransferase activity"/>
    <property type="evidence" value="ECO:0007669"/>
    <property type="project" value="UniProtKB-KW"/>
</dbReference>
<keyword evidence="7" id="KW-0238">DNA-binding</keyword>
<dbReference type="Pfam" id="PF04552">
    <property type="entry name" value="Sigma54_DBD"/>
    <property type="match status" value="1"/>
</dbReference>
<dbReference type="PANTHER" id="PTHR32248">
    <property type="entry name" value="RNA POLYMERASE SIGMA-54 FACTOR"/>
    <property type="match status" value="1"/>
</dbReference>
<gene>
    <name evidence="12" type="ORF">LCGC14_0324690</name>
</gene>
<keyword evidence="4" id="KW-0548">Nucleotidyltransferase</keyword>
<dbReference type="PANTHER" id="PTHR32248:SF4">
    <property type="entry name" value="RNA POLYMERASE SIGMA-54 FACTOR"/>
    <property type="match status" value="1"/>
</dbReference>
<dbReference type="GO" id="GO:0006352">
    <property type="term" value="P:DNA-templated transcription initiation"/>
    <property type="evidence" value="ECO:0007669"/>
    <property type="project" value="InterPro"/>
</dbReference>
<evidence type="ECO:0000256" key="6">
    <source>
        <dbReference type="ARBA" id="ARBA00023082"/>
    </source>
</evidence>
<feature type="domain" description="RNA polymerase sigma factor 54 DNA-binding" evidence="10">
    <location>
        <begin position="336"/>
        <end position="494"/>
    </location>
</feature>
<dbReference type="InterPro" id="IPR007046">
    <property type="entry name" value="RNA_pol_sigma_54_core-bd"/>
</dbReference>
<dbReference type="PROSITE" id="PS00717">
    <property type="entry name" value="SIGMA54_1"/>
    <property type="match status" value="1"/>
</dbReference>
<dbReference type="PIRSF" id="PIRSF000774">
    <property type="entry name" value="RpoN"/>
    <property type="match status" value="1"/>
</dbReference>
<keyword evidence="6" id="KW-0731">Sigma factor</keyword>
<keyword evidence="3" id="KW-0808">Transferase</keyword>
<dbReference type="NCBIfam" id="TIGR02395">
    <property type="entry name" value="rpoN_sigma"/>
    <property type="match status" value="1"/>
</dbReference>
<keyword evidence="5" id="KW-0805">Transcription regulation</keyword>
<dbReference type="InterPro" id="IPR038709">
    <property type="entry name" value="RpoN_core-bd_sf"/>
</dbReference>
<feature type="compositionally biased region" description="Basic and acidic residues" evidence="9">
    <location>
        <begin position="101"/>
        <end position="110"/>
    </location>
</feature>
<evidence type="ECO:0000256" key="9">
    <source>
        <dbReference type="SAM" id="MobiDB-lite"/>
    </source>
</evidence>
<evidence type="ECO:0000259" key="11">
    <source>
        <dbReference type="Pfam" id="PF04963"/>
    </source>
</evidence>
<evidence type="ECO:0000256" key="1">
    <source>
        <dbReference type="ARBA" id="ARBA00008798"/>
    </source>
</evidence>
<evidence type="ECO:0000259" key="10">
    <source>
        <dbReference type="Pfam" id="PF04552"/>
    </source>
</evidence>
<sequence>MALSAKLHMRQTQSLVMTPQLLQSIRLLQYSHLELKAFVETEMERNPLITDADTAAPDEPAPESPDGHPADADKAAGGDPEHGGLTGAASDGAAFESGFSGRDDAGDDRPAQSGPSLRGETRLIGTGSDFGIDDLADNRPSLHAHARGEVADALAPGLERKIGEAMVELLDECGYLRISLESFAADLGVTVTDVEAALEILQREATPPGLFARDLAECLTLQLQRQGRFDPVMGTVLAHLDLLARRDFAALRRLTGEDEAGLMDILAEIRGLDPKPGHAFDHEGFETLIPDVIVTEAPDGGWRVELNPDALPRVLVDNAYLRTVRGGCLSDDDRAFIGECQQSANWLVRSLDQRAKTIVKVASEIVRRQDGFLTDGIKGLKPMTLMAVAEAIGMHESTVSRVTASKFIATPRGTFEMRFFFTVAIASAHGGEAHSAETVKHRIRALIDAESQGKVMSDDDIAAILHKEGVDLARRTVAKYREALGIPSSIQRRREMNARRLAS</sequence>
<dbReference type="AlphaFoldDB" id="A0A0F9WQD2"/>
<evidence type="ECO:0000256" key="7">
    <source>
        <dbReference type="ARBA" id="ARBA00023125"/>
    </source>
</evidence>
<evidence type="ECO:0008006" key="13">
    <source>
        <dbReference type="Google" id="ProtNLM"/>
    </source>
</evidence>
<dbReference type="InterPro" id="IPR000394">
    <property type="entry name" value="RNA_pol_sigma_54"/>
</dbReference>
<dbReference type="GO" id="GO:0003677">
    <property type="term" value="F:DNA binding"/>
    <property type="evidence" value="ECO:0007669"/>
    <property type="project" value="UniProtKB-KW"/>
</dbReference>
<dbReference type="PROSITE" id="PS50044">
    <property type="entry name" value="SIGMA54_3"/>
    <property type="match status" value="1"/>
</dbReference>
<evidence type="ECO:0000256" key="2">
    <source>
        <dbReference type="ARBA" id="ARBA00022478"/>
    </source>
</evidence>
<comment type="caution">
    <text evidence="12">The sequence shown here is derived from an EMBL/GenBank/DDBJ whole genome shotgun (WGS) entry which is preliminary data.</text>
</comment>
<dbReference type="NCBIfam" id="NF004596">
    <property type="entry name" value="PRK05932.1-3"/>
    <property type="match status" value="1"/>
</dbReference>
<evidence type="ECO:0000313" key="12">
    <source>
        <dbReference type="EMBL" id="KKN80913.1"/>
    </source>
</evidence>
<feature type="compositionally biased region" description="Basic and acidic residues" evidence="9">
    <location>
        <begin position="65"/>
        <end position="82"/>
    </location>
</feature>
<dbReference type="InterPro" id="IPR007634">
    <property type="entry name" value="RNA_pol_sigma_54_DNA-bd"/>
</dbReference>
<accession>A0A0F9WQD2</accession>
<keyword evidence="8" id="KW-0804">Transcription</keyword>
<dbReference type="Pfam" id="PF04963">
    <property type="entry name" value="Sigma54_CBD"/>
    <property type="match status" value="1"/>
</dbReference>
<dbReference type="Pfam" id="PF00309">
    <property type="entry name" value="Sigma54_AID"/>
    <property type="match status" value="1"/>
</dbReference>
<name>A0A0F9WQD2_9ZZZZ</name>
<comment type="similarity">
    <text evidence="1">Belongs to the sigma-54 factor family.</text>
</comment>
<dbReference type="GO" id="GO:0001216">
    <property type="term" value="F:DNA-binding transcription activator activity"/>
    <property type="evidence" value="ECO:0007669"/>
    <property type="project" value="InterPro"/>
</dbReference>
<dbReference type="Gene3D" id="1.10.10.60">
    <property type="entry name" value="Homeodomain-like"/>
    <property type="match status" value="1"/>
</dbReference>
<evidence type="ECO:0000256" key="5">
    <source>
        <dbReference type="ARBA" id="ARBA00023015"/>
    </source>
</evidence>
<organism evidence="12">
    <name type="scientific">marine sediment metagenome</name>
    <dbReference type="NCBI Taxonomy" id="412755"/>
    <lineage>
        <taxon>unclassified sequences</taxon>
        <taxon>metagenomes</taxon>
        <taxon>ecological metagenomes</taxon>
    </lineage>
</organism>
<evidence type="ECO:0000256" key="3">
    <source>
        <dbReference type="ARBA" id="ARBA00022679"/>
    </source>
</evidence>
<dbReference type="GO" id="GO:0000428">
    <property type="term" value="C:DNA-directed RNA polymerase complex"/>
    <property type="evidence" value="ECO:0007669"/>
    <property type="project" value="UniProtKB-KW"/>
</dbReference>
<protein>
    <recommendedName>
        <fullName evidence="13">RNA polymerase sigma-54 factor</fullName>
    </recommendedName>
</protein>
<proteinExistence type="inferred from homology"/>
<dbReference type="GO" id="GO:0016987">
    <property type="term" value="F:sigma factor activity"/>
    <property type="evidence" value="ECO:0007669"/>
    <property type="project" value="UniProtKB-KW"/>
</dbReference>
<reference evidence="12" key="1">
    <citation type="journal article" date="2015" name="Nature">
        <title>Complex archaea that bridge the gap between prokaryotes and eukaryotes.</title>
        <authorList>
            <person name="Spang A."/>
            <person name="Saw J.H."/>
            <person name="Jorgensen S.L."/>
            <person name="Zaremba-Niedzwiedzka K."/>
            <person name="Martijn J."/>
            <person name="Lind A.E."/>
            <person name="van Eijk R."/>
            <person name="Schleper C."/>
            <person name="Guy L."/>
            <person name="Ettema T.J."/>
        </authorList>
    </citation>
    <scope>NUCLEOTIDE SEQUENCE</scope>
</reference>
<evidence type="ECO:0000256" key="4">
    <source>
        <dbReference type="ARBA" id="ARBA00022695"/>
    </source>
</evidence>
<dbReference type="Gene3D" id="1.10.10.1330">
    <property type="entry name" value="RNA polymerase sigma-54 factor, core-binding domain"/>
    <property type="match status" value="1"/>
</dbReference>
<dbReference type="PRINTS" id="PR00045">
    <property type="entry name" value="SIGMA54FCT"/>
</dbReference>